<feature type="domain" description="AP2/ERF" evidence="4">
    <location>
        <begin position="210"/>
        <end position="266"/>
    </location>
</feature>
<dbReference type="InterPro" id="IPR036955">
    <property type="entry name" value="AP2/ERF_dom_sf"/>
</dbReference>
<evidence type="ECO:0000256" key="1">
    <source>
        <dbReference type="ARBA" id="ARBA00023015"/>
    </source>
</evidence>
<organism evidence="6 8">
    <name type="scientific">Peptoniphilus indolicus</name>
    <dbReference type="NCBI Taxonomy" id="33030"/>
    <lineage>
        <taxon>Bacteria</taxon>
        <taxon>Bacillati</taxon>
        <taxon>Bacillota</taxon>
        <taxon>Tissierellia</taxon>
        <taxon>Tissierellales</taxon>
        <taxon>Peptoniphilaceae</taxon>
        <taxon>Peptoniphilus</taxon>
    </lineage>
</organism>
<dbReference type="GO" id="GO:0003677">
    <property type="term" value="F:DNA binding"/>
    <property type="evidence" value="ECO:0007669"/>
    <property type="project" value="UniProtKB-KW"/>
</dbReference>
<dbReference type="RefSeq" id="WP_004819552.1">
    <property type="nucleotide sequence ID" value="NZ_UGTH01000001.1"/>
</dbReference>
<evidence type="ECO:0000256" key="2">
    <source>
        <dbReference type="ARBA" id="ARBA00023125"/>
    </source>
</evidence>
<evidence type="ECO:0000313" key="7">
    <source>
        <dbReference type="EMBL" id="SUB94795.1"/>
    </source>
</evidence>
<keyword evidence="1" id="KW-0805">Transcription regulation</keyword>
<dbReference type="Proteomes" id="UP000254777">
    <property type="component" value="Unassembled WGS sequence"/>
</dbReference>
<dbReference type="EMBL" id="UGTH01000001">
    <property type="protein sequence ID" value="SUB74987.1"/>
    <property type="molecule type" value="Genomic_DNA"/>
</dbReference>
<evidence type="ECO:0000313" key="6">
    <source>
        <dbReference type="EMBL" id="SUB94786.1"/>
    </source>
</evidence>
<name>A0A379EEG3_9FIRM</name>
<dbReference type="EMBL" id="UGTH01000003">
    <property type="protein sequence ID" value="SUB94786.1"/>
    <property type="molecule type" value="Genomic_DNA"/>
</dbReference>
<dbReference type="GO" id="GO:0003700">
    <property type="term" value="F:DNA-binding transcription factor activity"/>
    <property type="evidence" value="ECO:0007669"/>
    <property type="project" value="InterPro"/>
</dbReference>
<keyword evidence="2" id="KW-0238">DNA-binding</keyword>
<evidence type="ECO:0000313" key="5">
    <source>
        <dbReference type="EMBL" id="SUB74987.1"/>
    </source>
</evidence>
<dbReference type="InterPro" id="IPR001471">
    <property type="entry name" value="AP2/ERF_dom"/>
</dbReference>
<evidence type="ECO:0000313" key="8">
    <source>
        <dbReference type="Proteomes" id="UP000254777"/>
    </source>
</evidence>
<dbReference type="PROSITE" id="PS51032">
    <property type="entry name" value="AP2_ERF"/>
    <property type="match status" value="1"/>
</dbReference>
<dbReference type="Gene3D" id="3.30.730.10">
    <property type="entry name" value="AP2/ERF domain"/>
    <property type="match status" value="1"/>
</dbReference>
<evidence type="ECO:0000259" key="4">
    <source>
        <dbReference type="PROSITE" id="PS51032"/>
    </source>
</evidence>
<evidence type="ECO:0000256" key="3">
    <source>
        <dbReference type="ARBA" id="ARBA00023163"/>
    </source>
</evidence>
<dbReference type="AlphaFoldDB" id="A0A379EEG3"/>
<dbReference type="SUPFAM" id="SSF54171">
    <property type="entry name" value="DNA-binding domain"/>
    <property type="match status" value="1"/>
</dbReference>
<accession>A0A379EEG3</accession>
<dbReference type="InterPro" id="IPR016177">
    <property type="entry name" value="DNA-bd_dom_sf"/>
</dbReference>
<gene>
    <name evidence="5" type="ORF">NCTC11088_00749</name>
    <name evidence="6" type="ORF">NCTC11088_02224</name>
    <name evidence="7" type="ORF">NCTC11088_02233</name>
</gene>
<proteinExistence type="predicted"/>
<sequence>MVSKDLKEIDKNDELIGKRFGKLKVISVYKKGKYKKCKCICDCGNTIDVYYSNLVSGRTVSCGCRGAEIANSYKNIVGKIYHDLIVEEKTEKREDGLIVWKCRCLKCGKYIEATKKQLDRGYVKDCGNHKYEDLLGQKFGELTIISFDKNREKYLCLCSCGKYTYVSRSNLISGHTLSCGHLSNERKYNYVDGALPYLLTGKIPSNNTSGVRGVSQTKNGKWISYITLRRKRYTLGTFKKKEDAIRARKKAEEELFQPILEKANNQENL</sequence>
<protein>
    <submittedName>
        <fullName evidence="6">AP2 domain</fullName>
    </submittedName>
</protein>
<keyword evidence="3" id="KW-0804">Transcription</keyword>
<reference evidence="6 8" key="1">
    <citation type="submission" date="2018-06" db="EMBL/GenBank/DDBJ databases">
        <authorList>
            <consortium name="Pathogen Informatics"/>
            <person name="Doyle S."/>
        </authorList>
    </citation>
    <scope>NUCLEOTIDE SEQUENCE [LARGE SCALE GENOMIC DNA]</scope>
    <source>
        <strain evidence="6 8">NCTC11088</strain>
    </source>
</reference>
<dbReference type="EMBL" id="UGTH01000004">
    <property type="protein sequence ID" value="SUB94795.1"/>
    <property type="molecule type" value="Genomic_DNA"/>
</dbReference>